<dbReference type="VEuPathDB" id="VectorBase:GPAI001340"/>
<dbReference type="Proteomes" id="UP000092445">
    <property type="component" value="Unassembled WGS sequence"/>
</dbReference>
<evidence type="ECO:0000313" key="1">
    <source>
        <dbReference type="EnsemblMetazoa" id="GPAI001340-PA"/>
    </source>
</evidence>
<sequence length="137" mass="15614">MLKLIYGLLMAALKSVDLNTKLIALAPGYHWILLAKITFSIRAVLLKGRSGKRLLKLSKDYFMILLEEKKMENISSVEKFSSTKMAGNVGVRHRSVFLATKKRNLKSSNNGSRSRSIGDADVRLMERMSQKKEIKWR</sequence>
<proteinExistence type="predicted"/>
<dbReference type="EnsemblMetazoa" id="GPAI001340-RA">
    <property type="protein sequence ID" value="GPAI001340-PA"/>
    <property type="gene ID" value="GPAI001340"/>
</dbReference>
<keyword evidence="2" id="KW-1185">Reference proteome</keyword>
<accession>A0A1A9Z225</accession>
<reference evidence="2" key="1">
    <citation type="submission" date="2014-03" db="EMBL/GenBank/DDBJ databases">
        <authorList>
            <person name="Aksoy S."/>
            <person name="Warren W."/>
            <person name="Wilson R.K."/>
        </authorList>
    </citation>
    <scope>NUCLEOTIDE SEQUENCE [LARGE SCALE GENOMIC DNA]</scope>
    <source>
        <strain evidence="2">IAEA</strain>
    </source>
</reference>
<name>A0A1A9Z225_GLOPL</name>
<dbReference type="AlphaFoldDB" id="A0A1A9Z225"/>
<reference evidence="1" key="2">
    <citation type="submission" date="2020-05" db="UniProtKB">
        <authorList>
            <consortium name="EnsemblMetazoa"/>
        </authorList>
    </citation>
    <scope>IDENTIFICATION</scope>
    <source>
        <strain evidence="1">IAEA</strain>
    </source>
</reference>
<evidence type="ECO:0000313" key="2">
    <source>
        <dbReference type="Proteomes" id="UP000092445"/>
    </source>
</evidence>
<protein>
    <submittedName>
        <fullName evidence="1">Uncharacterized protein</fullName>
    </submittedName>
</protein>
<organism evidence="1 2">
    <name type="scientific">Glossina pallidipes</name>
    <name type="common">Tsetse fly</name>
    <dbReference type="NCBI Taxonomy" id="7398"/>
    <lineage>
        <taxon>Eukaryota</taxon>
        <taxon>Metazoa</taxon>
        <taxon>Ecdysozoa</taxon>
        <taxon>Arthropoda</taxon>
        <taxon>Hexapoda</taxon>
        <taxon>Insecta</taxon>
        <taxon>Pterygota</taxon>
        <taxon>Neoptera</taxon>
        <taxon>Endopterygota</taxon>
        <taxon>Diptera</taxon>
        <taxon>Brachycera</taxon>
        <taxon>Muscomorpha</taxon>
        <taxon>Hippoboscoidea</taxon>
        <taxon>Glossinidae</taxon>
        <taxon>Glossina</taxon>
    </lineage>
</organism>